<accession>A0A345XYD4</accession>
<proteinExistence type="predicted"/>
<dbReference type="AlphaFoldDB" id="A0A345XYD4"/>
<feature type="region of interest" description="Disordered" evidence="1">
    <location>
        <begin position="59"/>
        <end position="141"/>
    </location>
</feature>
<organism evidence="2 3">
    <name type="scientific">Streptomyces armeniacus</name>
    <dbReference type="NCBI Taxonomy" id="83291"/>
    <lineage>
        <taxon>Bacteria</taxon>
        <taxon>Bacillati</taxon>
        <taxon>Actinomycetota</taxon>
        <taxon>Actinomycetes</taxon>
        <taxon>Kitasatosporales</taxon>
        <taxon>Streptomycetaceae</taxon>
        <taxon>Streptomyces</taxon>
    </lineage>
</organism>
<reference evidence="2 3" key="1">
    <citation type="submission" date="2018-07" db="EMBL/GenBank/DDBJ databases">
        <title>Draft genome of the type strain Streptomyces armeniacus ATCC 15676.</title>
        <authorList>
            <person name="Labana P."/>
            <person name="Gosse J.T."/>
            <person name="Boddy C.N."/>
        </authorList>
    </citation>
    <scope>NUCLEOTIDE SEQUENCE [LARGE SCALE GENOMIC DNA]</scope>
    <source>
        <strain evidence="2 3">ATCC 15676</strain>
    </source>
</reference>
<dbReference type="RefSeq" id="WP_208883720.1">
    <property type="nucleotide sequence ID" value="NZ_CP031320.1"/>
</dbReference>
<evidence type="ECO:0000313" key="2">
    <source>
        <dbReference type="EMBL" id="AXK36650.1"/>
    </source>
</evidence>
<feature type="compositionally biased region" description="Basic and acidic residues" evidence="1">
    <location>
        <begin position="107"/>
        <end position="117"/>
    </location>
</feature>
<dbReference type="Proteomes" id="UP000254425">
    <property type="component" value="Chromosome"/>
</dbReference>
<dbReference type="EMBL" id="CP031320">
    <property type="protein sequence ID" value="AXK36650.1"/>
    <property type="molecule type" value="Genomic_DNA"/>
</dbReference>
<protein>
    <submittedName>
        <fullName evidence="2">Uncharacterized protein</fullName>
    </submittedName>
</protein>
<keyword evidence="3" id="KW-1185">Reference proteome</keyword>
<dbReference type="KEGG" id="sarm:DVA86_32875"/>
<evidence type="ECO:0000313" key="3">
    <source>
        <dbReference type="Proteomes" id="UP000254425"/>
    </source>
</evidence>
<gene>
    <name evidence="2" type="ORF">DVA86_32875</name>
</gene>
<sequence length="174" mass="16913">MVRRTVRGSAPSVRGGPGAAVGQLLAILAVLLCGLLQPGAAGGAATVLGQGQWPGGLAGHGHASTAAHAPHHSGATVTTVPHRDGGPAGDRTPASLTAPDSHAPDGAARDTAAERQHFPHGHGQANGPGAALPAHHVPRPGHGAWTQAYPCGAPVPAPYAGPCTDRGPPAPAGS</sequence>
<evidence type="ECO:0000256" key="1">
    <source>
        <dbReference type="SAM" id="MobiDB-lite"/>
    </source>
</evidence>
<feature type="compositionally biased region" description="Low complexity" evidence="1">
    <location>
        <begin position="60"/>
        <end position="76"/>
    </location>
</feature>
<name>A0A345XYD4_9ACTN</name>